<dbReference type="OrthoDB" id="853580at2"/>
<accession>L8JL43</accession>
<name>L8JL43_9BACT</name>
<organism evidence="1 2">
    <name type="scientific">Fulvivirga imtechensis AK7</name>
    <dbReference type="NCBI Taxonomy" id="1237149"/>
    <lineage>
        <taxon>Bacteria</taxon>
        <taxon>Pseudomonadati</taxon>
        <taxon>Bacteroidota</taxon>
        <taxon>Cytophagia</taxon>
        <taxon>Cytophagales</taxon>
        <taxon>Fulvivirgaceae</taxon>
        <taxon>Fulvivirga</taxon>
    </lineage>
</organism>
<comment type="caution">
    <text evidence="1">The sequence shown here is derived from an EMBL/GenBank/DDBJ whole genome shotgun (WGS) entry which is preliminary data.</text>
</comment>
<dbReference type="STRING" id="1237149.C900_05641"/>
<evidence type="ECO:0000313" key="1">
    <source>
        <dbReference type="EMBL" id="ELR68948.1"/>
    </source>
</evidence>
<keyword evidence="2" id="KW-1185">Reference proteome</keyword>
<evidence type="ECO:0000313" key="2">
    <source>
        <dbReference type="Proteomes" id="UP000011135"/>
    </source>
</evidence>
<gene>
    <name evidence="1" type="ORF">C900_05641</name>
</gene>
<reference evidence="1 2" key="1">
    <citation type="submission" date="2012-12" db="EMBL/GenBank/DDBJ databases">
        <title>Genome assembly of Fulvivirga imtechensis AK7.</title>
        <authorList>
            <person name="Nupur N."/>
            <person name="Khatri I."/>
            <person name="Kumar R."/>
            <person name="Subramanian S."/>
            <person name="Pinnaka A."/>
        </authorList>
    </citation>
    <scope>NUCLEOTIDE SEQUENCE [LARGE SCALE GENOMIC DNA]</scope>
    <source>
        <strain evidence="1 2">AK7</strain>
    </source>
</reference>
<dbReference type="EMBL" id="AMZN01000087">
    <property type="protein sequence ID" value="ELR68948.1"/>
    <property type="molecule type" value="Genomic_DNA"/>
</dbReference>
<sequence length="74" mass="8405">MKTTTYNPSPLEVEIAQALEELQGEIGKRLAGNEIVKVENRIAQDNPLVKFYFKDSDGDPHEVVFKIIQTPDKF</sequence>
<protein>
    <submittedName>
        <fullName evidence="1">Uncharacterized protein</fullName>
    </submittedName>
</protein>
<dbReference type="Proteomes" id="UP000011135">
    <property type="component" value="Unassembled WGS sequence"/>
</dbReference>
<proteinExistence type="predicted"/>
<dbReference type="AlphaFoldDB" id="L8JL43"/>
<dbReference type="RefSeq" id="WP_009582749.1">
    <property type="nucleotide sequence ID" value="NZ_AMZN01000087.1"/>
</dbReference>